<proteinExistence type="predicted"/>
<sequence length="805" mass="92278">PPSTDEHQLRNEKISTRIFLYLLTLSLAILLLYNSLNNVTQTVNVKAPTMTKYLELYLTYSQTLKCPCKQISINYDTFLSIEYTFHQVCTSVFITQDWINFLNEEYYYGGDLYLDDYRLTSIFTFQALNTFCGLANQTTSIRLTQFYSTQYVSAFVIPSEIFDPQVQTLVEQFISSTTHDFSLSISTVRDTTQSNALFSSQQSNYEMYLLGGRGYAYTDPWSYGDCSCSLSATCIEQSSMFRSSNGRVLYSVPGMYTGCYTVESLLQSNLQCFYNQTCINKVVSYFVTRPLMNTTALNNSLPSQFLPNSTLKEVINQIMVEQFVPSIIYNSYYNACQPTECTYTYQTKNSIIYIVTTLIGLLGGLITVLKLIIPPVVMFIRKEKERSRPDIEIIQGEERYSASQRLKNYLITYNTFPSFPPSTDERQLQNERISTRTVNEKAPTMTKYLELYSTYSQAVICPCKQVSINYDTFISIEYTFHQVCTSIFISQDWIDYLSTSYGSDNVYINDFRYTSPFTFQALSTLCDLINQTVSIRLTQFYSSQYVSASVISSDVFKSQAQSLVDQFRLSTTNDFLLSLTTIRNTTQSNALFSGLQTNYYFITQNDTKWPDPYPVAYGNCTCSYSPKCIAQSGIYNFPNPTILFSVPGIYIGCYVTESLLQSNLECFYNQTCIDRLQSYFSSTSLMNITALDESLSANLLKNSTIEEVVNLLMIEQWDQSIMYDRYFNACQPFECTYTYQTKNKLVYIITTLIGLLGGLITMLKLIVPRVVKFARRKQEQPTAHIGKRTSEKPIYLSIYISVRVM</sequence>
<feature type="transmembrane region" description="Helical" evidence="1">
    <location>
        <begin position="351"/>
        <end position="380"/>
    </location>
</feature>
<protein>
    <submittedName>
        <fullName evidence="2">Uncharacterized protein</fullName>
    </submittedName>
</protein>
<evidence type="ECO:0000256" key="1">
    <source>
        <dbReference type="SAM" id="Phobius"/>
    </source>
</evidence>
<feature type="transmembrane region" description="Helical" evidence="1">
    <location>
        <begin position="18"/>
        <end position="36"/>
    </location>
</feature>
<name>A0A820A5Z7_9BILA</name>
<reference evidence="2" key="1">
    <citation type="submission" date="2021-02" db="EMBL/GenBank/DDBJ databases">
        <authorList>
            <person name="Nowell W R."/>
        </authorList>
    </citation>
    <scope>NUCLEOTIDE SEQUENCE</scope>
</reference>
<dbReference type="Proteomes" id="UP000663844">
    <property type="component" value="Unassembled WGS sequence"/>
</dbReference>
<keyword evidence="1" id="KW-0472">Membrane</keyword>
<accession>A0A820A5Z7</accession>
<evidence type="ECO:0000313" key="2">
    <source>
        <dbReference type="EMBL" id="CAF4178609.1"/>
    </source>
</evidence>
<dbReference type="EMBL" id="CAJOAZ010008156">
    <property type="protein sequence ID" value="CAF4178609.1"/>
    <property type="molecule type" value="Genomic_DNA"/>
</dbReference>
<evidence type="ECO:0000313" key="3">
    <source>
        <dbReference type="Proteomes" id="UP000663844"/>
    </source>
</evidence>
<comment type="caution">
    <text evidence="2">The sequence shown here is derived from an EMBL/GenBank/DDBJ whole genome shotgun (WGS) entry which is preliminary data.</text>
</comment>
<organism evidence="2 3">
    <name type="scientific">Adineta steineri</name>
    <dbReference type="NCBI Taxonomy" id="433720"/>
    <lineage>
        <taxon>Eukaryota</taxon>
        <taxon>Metazoa</taxon>
        <taxon>Spiralia</taxon>
        <taxon>Gnathifera</taxon>
        <taxon>Rotifera</taxon>
        <taxon>Eurotatoria</taxon>
        <taxon>Bdelloidea</taxon>
        <taxon>Adinetida</taxon>
        <taxon>Adinetidae</taxon>
        <taxon>Adineta</taxon>
    </lineage>
</organism>
<feature type="non-terminal residue" evidence="2">
    <location>
        <position position="1"/>
    </location>
</feature>
<keyword evidence="1" id="KW-0812">Transmembrane</keyword>
<gene>
    <name evidence="2" type="ORF">OXD698_LOCUS39593</name>
</gene>
<dbReference type="AlphaFoldDB" id="A0A820A5Z7"/>
<keyword evidence="1" id="KW-1133">Transmembrane helix</keyword>
<feature type="transmembrane region" description="Helical" evidence="1">
    <location>
        <begin position="745"/>
        <end position="767"/>
    </location>
</feature>